<feature type="compositionally biased region" description="Low complexity" evidence="5">
    <location>
        <begin position="296"/>
        <end position="312"/>
    </location>
</feature>
<feature type="region of interest" description="Disordered" evidence="5">
    <location>
        <begin position="163"/>
        <end position="258"/>
    </location>
</feature>
<dbReference type="PANTHER" id="PTHR10015:SF206">
    <property type="entry name" value="HSF-TYPE DNA-BINDING DOMAIN-CONTAINING PROTEIN"/>
    <property type="match status" value="1"/>
</dbReference>
<organism evidence="7 8">
    <name type="scientific">Triparma strigata</name>
    <dbReference type="NCBI Taxonomy" id="1606541"/>
    <lineage>
        <taxon>Eukaryota</taxon>
        <taxon>Sar</taxon>
        <taxon>Stramenopiles</taxon>
        <taxon>Ochrophyta</taxon>
        <taxon>Bolidophyceae</taxon>
        <taxon>Parmales</taxon>
        <taxon>Triparmaceae</taxon>
        <taxon>Triparma</taxon>
    </lineage>
</organism>
<dbReference type="Gene3D" id="1.10.10.10">
    <property type="entry name" value="Winged helix-like DNA-binding domain superfamily/Winged helix DNA-binding domain"/>
    <property type="match status" value="1"/>
</dbReference>
<keyword evidence="2" id="KW-0238">DNA-binding</keyword>
<dbReference type="GO" id="GO:0005634">
    <property type="term" value="C:nucleus"/>
    <property type="evidence" value="ECO:0007669"/>
    <property type="project" value="UniProtKB-SubCell"/>
</dbReference>
<dbReference type="SMART" id="SM00415">
    <property type="entry name" value="HSF"/>
    <property type="match status" value="1"/>
</dbReference>
<dbReference type="GO" id="GO:0003700">
    <property type="term" value="F:DNA-binding transcription factor activity"/>
    <property type="evidence" value="ECO:0007669"/>
    <property type="project" value="InterPro"/>
</dbReference>
<feature type="compositionally biased region" description="Low complexity" evidence="5">
    <location>
        <begin position="126"/>
        <end position="143"/>
    </location>
</feature>
<evidence type="ECO:0000256" key="4">
    <source>
        <dbReference type="RuleBase" id="RU004020"/>
    </source>
</evidence>
<feature type="domain" description="HSF-type DNA-binding" evidence="6">
    <location>
        <begin position="7"/>
        <end position="101"/>
    </location>
</feature>
<reference evidence="8" key="1">
    <citation type="journal article" date="2023" name="Commun. Biol.">
        <title>Genome analysis of Parmales, the sister group of diatoms, reveals the evolutionary specialization of diatoms from phago-mixotrophs to photoautotrophs.</title>
        <authorList>
            <person name="Ban H."/>
            <person name="Sato S."/>
            <person name="Yoshikawa S."/>
            <person name="Yamada K."/>
            <person name="Nakamura Y."/>
            <person name="Ichinomiya M."/>
            <person name="Sato N."/>
            <person name="Blanc-Mathieu R."/>
            <person name="Endo H."/>
            <person name="Kuwata A."/>
            <person name="Ogata H."/>
        </authorList>
    </citation>
    <scope>NUCLEOTIDE SEQUENCE [LARGE SCALE GENOMIC DNA]</scope>
    <source>
        <strain evidence="8">NIES 3701</strain>
    </source>
</reference>
<feature type="region of interest" description="Disordered" evidence="5">
    <location>
        <begin position="98"/>
        <end position="149"/>
    </location>
</feature>
<feature type="region of interest" description="Disordered" evidence="5">
    <location>
        <begin position="285"/>
        <end position="326"/>
    </location>
</feature>
<dbReference type="InterPro" id="IPR000232">
    <property type="entry name" value="HSF_DNA-bd"/>
</dbReference>
<dbReference type="InterPro" id="IPR036390">
    <property type="entry name" value="WH_DNA-bd_sf"/>
</dbReference>
<dbReference type="AlphaFoldDB" id="A0A9W6ZIK2"/>
<name>A0A9W6ZIK2_9STRA</name>
<dbReference type="Pfam" id="PF00447">
    <property type="entry name" value="HSF_DNA-bind"/>
    <property type="match status" value="1"/>
</dbReference>
<evidence type="ECO:0000256" key="2">
    <source>
        <dbReference type="ARBA" id="ARBA00023125"/>
    </source>
</evidence>
<evidence type="ECO:0000256" key="1">
    <source>
        <dbReference type="ARBA" id="ARBA00004123"/>
    </source>
</evidence>
<proteinExistence type="inferred from homology"/>
<dbReference type="PANTHER" id="PTHR10015">
    <property type="entry name" value="HEAT SHOCK TRANSCRIPTION FACTOR"/>
    <property type="match status" value="1"/>
</dbReference>
<dbReference type="InterPro" id="IPR036388">
    <property type="entry name" value="WH-like_DNA-bd_sf"/>
</dbReference>
<sequence length="514" mass="56469">MSAPPQAASGFVLKLHAMVSSAPAEIVDWLPSGDAFRISDLQRLESETLPAHFRHSRFQSLVRQLNFYNFRKVNRERTFWVYKHPLFHRDRPQDLPLLRRKTCGTTPVPDKAASDAKQPVEPPKNSRSTSSGSSGGRPPRASPVDQLSSAAVQAANQYAVPGYGHLHSTRSPSPTFSASDLDSSDDDNDKQKSKNKRSRSERSHQSLTVSNVAQQLEVYAKRHRTQSADVTPLFEEDEQQPRKKKRAASMPLPASRNSDTMKYHALTYDDEVDEDIDEEVVGALKFEEGGDESEECVSSLSSPSARSPSPGVLTPPPSSSSSVSYKTPSASSIKSSVFHSKLTITLPASDTPISKSHLIHTSSPYYNELSSPPIKDESLYQKITTKISALEPSTNAALTRFCLSTPPTSVLSCESAGFGALTSLLDSNENLKLDFEQYRLALSPRSSFSHDTGCDSSSLPSLPETLKDFTPFCANHLADTFKSGYESKGDFNHQEIEAVKQAIQVWFRAAVVTQ</sequence>
<comment type="subcellular location">
    <subcellularLocation>
        <location evidence="1">Nucleus</location>
    </subcellularLocation>
</comment>
<evidence type="ECO:0000256" key="3">
    <source>
        <dbReference type="ARBA" id="ARBA00023242"/>
    </source>
</evidence>
<dbReference type="GO" id="GO:0043565">
    <property type="term" value="F:sequence-specific DNA binding"/>
    <property type="evidence" value="ECO:0007669"/>
    <property type="project" value="InterPro"/>
</dbReference>
<evidence type="ECO:0000256" key="5">
    <source>
        <dbReference type="SAM" id="MobiDB-lite"/>
    </source>
</evidence>
<comment type="similarity">
    <text evidence="4">Belongs to the HSF family.</text>
</comment>
<protein>
    <recommendedName>
        <fullName evidence="6">HSF-type DNA-binding domain-containing protein</fullName>
    </recommendedName>
</protein>
<evidence type="ECO:0000313" key="8">
    <source>
        <dbReference type="Proteomes" id="UP001165085"/>
    </source>
</evidence>
<evidence type="ECO:0000259" key="6">
    <source>
        <dbReference type="SMART" id="SM00415"/>
    </source>
</evidence>
<dbReference type="OrthoDB" id="60033at2759"/>
<feature type="compositionally biased region" description="Polar residues" evidence="5">
    <location>
        <begin position="205"/>
        <end position="214"/>
    </location>
</feature>
<dbReference type="EMBL" id="BRXY01000007">
    <property type="protein sequence ID" value="GMH51967.1"/>
    <property type="molecule type" value="Genomic_DNA"/>
</dbReference>
<dbReference type="SUPFAM" id="SSF46785">
    <property type="entry name" value="Winged helix' DNA-binding domain"/>
    <property type="match status" value="1"/>
</dbReference>
<keyword evidence="8" id="KW-1185">Reference proteome</keyword>
<keyword evidence="3" id="KW-0539">Nucleus</keyword>
<gene>
    <name evidence="7" type="ORF">TrST_g8233</name>
</gene>
<evidence type="ECO:0000313" key="7">
    <source>
        <dbReference type="EMBL" id="GMH51967.1"/>
    </source>
</evidence>
<accession>A0A9W6ZIK2</accession>
<comment type="caution">
    <text evidence="7">The sequence shown here is derived from an EMBL/GenBank/DDBJ whole genome shotgun (WGS) entry which is preliminary data.</text>
</comment>
<dbReference type="Proteomes" id="UP001165085">
    <property type="component" value="Unassembled WGS sequence"/>
</dbReference>